<evidence type="ECO:0000259" key="4">
    <source>
        <dbReference type="PROSITE" id="PS50956"/>
    </source>
</evidence>
<dbReference type="PATRIC" id="fig|1076.23.peg.2046"/>
<evidence type="ECO:0000313" key="6">
    <source>
        <dbReference type="Proteomes" id="UP000032515"/>
    </source>
</evidence>
<dbReference type="PROSITE" id="PS50956">
    <property type="entry name" value="HTH_ASNC_2"/>
    <property type="match status" value="1"/>
</dbReference>
<dbReference type="PANTHER" id="PTHR30154:SF17">
    <property type="entry name" value="DNA-BINDING TRANSCRIPTIONAL ACTIVATOR DECR"/>
    <property type="match status" value="1"/>
</dbReference>
<dbReference type="InterPro" id="IPR000485">
    <property type="entry name" value="AsnC-type_HTH_dom"/>
</dbReference>
<dbReference type="InterPro" id="IPR019888">
    <property type="entry name" value="Tscrpt_reg_AsnC-like"/>
</dbReference>
<dbReference type="Pfam" id="PF13412">
    <property type="entry name" value="HTH_24"/>
    <property type="match status" value="1"/>
</dbReference>
<dbReference type="OrthoDB" id="9812082at2"/>
<keyword evidence="3" id="KW-0804">Transcription</keyword>
<dbReference type="Proteomes" id="UP000032515">
    <property type="component" value="Unassembled WGS sequence"/>
</dbReference>
<gene>
    <name evidence="5" type="ORF">OO17_27295</name>
</gene>
<proteinExistence type="predicted"/>
<dbReference type="InterPro" id="IPR011991">
    <property type="entry name" value="ArsR-like_HTH"/>
</dbReference>
<evidence type="ECO:0000256" key="3">
    <source>
        <dbReference type="ARBA" id="ARBA00023163"/>
    </source>
</evidence>
<dbReference type="GO" id="GO:0006355">
    <property type="term" value="P:regulation of DNA-templated transcription"/>
    <property type="evidence" value="ECO:0007669"/>
    <property type="project" value="UniProtKB-ARBA"/>
</dbReference>
<dbReference type="GO" id="GO:0005829">
    <property type="term" value="C:cytosol"/>
    <property type="evidence" value="ECO:0007669"/>
    <property type="project" value="TreeGrafter"/>
</dbReference>
<accession>A0A0D7DZW9</accession>
<comment type="caution">
    <text evidence="5">The sequence shown here is derived from an EMBL/GenBank/DDBJ whole genome shotgun (WGS) entry which is preliminary data.</text>
</comment>
<dbReference type="AlphaFoldDB" id="A0A0D7DZW9"/>
<dbReference type="InterPro" id="IPR036390">
    <property type="entry name" value="WH_DNA-bd_sf"/>
</dbReference>
<dbReference type="Gene3D" id="1.10.10.10">
    <property type="entry name" value="Winged helix-like DNA-binding domain superfamily/Winged helix DNA-binding domain"/>
    <property type="match status" value="1"/>
</dbReference>
<dbReference type="EMBL" id="JXXE01000695">
    <property type="protein sequence ID" value="KIZ34128.1"/>
    <property type="molecule type" value="Genomic_DNA"/>
</dbReference>
<dbReference type="RefSeq" id="WP_044417919.1">
    <property type="nucleotide sequence ID" value="NZ_JXXE01000695.1"/>
</dbReference>
<dbReference type="GO" id="GO:0043565">
    <property type="term" value="F:sequence-specific DNA binding"/>
    <property type="evidence" value="ECO:0007669"/>
    <property type="project" value="InterPro"/>
</dbReference>
<dbReference type="SUPFAM" id="SSF46785">
    <property type="entry name" value="Winged helix' DNA-binding domain"/>
    <property type="match status" value="1"/>
</dbReference>
<dbReference type="GO" id="GO:0043200">
    <property type="term" value="P:response to amino acid"/>
    <property type="evidence" value="ECO:0007669"/>
    <property type="project" value="TreeGrafter"/>
</dbReference>
<keyword evidence="2" id="KW-0238">DNA-binding</keyword>
<dbReference type="PRINTS" id="PR00033">
    <property type="entry name" value="HTHASNC"/>
</dbReference>
<protein>
    <submittedName>
        <fullName evidence="5">ArsR family transcriptional regulator</fullName>
    </submittedName>
</protein>
<dbReference type="CDD" id="cd00090">
    <property type="entry name" value="HTH_ARSR"/>
    <property type="match status" value="1"/>
</dbReference>
<sequence>MLDELDRKILATLQIDSSLSMQEVADRVGLSSTPCWRRIQKLEKSGYIKKRVALLDADKLNLGVSV</sequence>
<evidence type="ECO:0000256" key="1">
    <source>
        <dbReference type="ARBA" id="ARBA00023015"/>
    </source>
</evidence>
<name>A0A0D7DZW9_RHOPL</name>
<dbReference type="InterPro" id="IPR036388">
    <property type="entry name" value="WH-like_DNA-bd_sf"/>
</dbReference>
<evidence type="ECO:0000256" key="2">
    <source>
        <dbReference type="ARBA" id="ARBA00023125"/>
    </source>
</evidence>
<keyword evidence="1" id="KW-0805">Transcription regulation</keyword>
<dbReference type="SMART" id="SM00344">
    <property type="entry name" value="HTH_ASNC"/>
    <property type="match status" value="1"/>
</dbReference>
<feature type="non-terminal residue" evidence="5">
    <location>
        <position position="66"/>
    </location>
</feature>
<reference evidence="5 6" key="1">
    <citation type="submission" date="2014-11" db="EMBL/GenBank/DDBJ databases">
        <title>Genomics and ecophysiology of heterotrophic nitrogen fixing bacteria isolated from estuarine surface water.</title>
        <authorList>
            <person name="Bentzon-Tilia M."/>
            <person name="Severin I."/>
            <person name="Hansen L.H."/>
            <person name="Riemann L."/>
        </authorList>
    </citation>
    <scope>NUCLEOTIDE SEQUENCE [LARGE SCALE GENOMIC DNA]</scope>
    <source>
        <strain evidence="5 6">BAL398</strain>
    </source>
</reference>
<dbReference type="PROSITE" id="PS00519">
    <property type="entry name" value="HTH_ASNC_1"/>
    <property type="match status" value="1"/>
</dbReference>
<dbReference type="InterPro" id="IPR019885">
    <property type="entry name" value="Tscrpt_reg_HTH_AsnC-type_CS"/>
</dbReference>
<organism evidence="5 6">
    <name type="scientific">Rhodopseudomonas palustris</name>
    <dbReference type="NCBI Taxonomy" id="1076"/>
    <lineage>
        <taxon>Bacteria</taxon>
        <taxon>Pseudomonadati</taxon>
        <taxon>Pseudomonadota</taxon>
        <taxon>Alphaproteobacteria</taxon>
        <taxon>Hyphomicrobiales</taxon>
        <taxon>Nitrobacteraceae</taxon>
        <taxon>Rhodopseudomonas</taxon>
    </lineage>
</organism>
<feature type="domain" description="HTH asnC-type" evidence="4">
    <location>
        <begin position="2"/>
        <end position="63"/>
    </location>
</feature>
<evidence type="ECO:0000313" key="5">
    <source>
        <dbReference type="EMBL" id="KIZ34128.1"/>
    </source>
</evidence>
<dbReference type="PANTHER" id="PTHR30154">
    <property type="entry name" value="LEUCINE-RESPONSIVE REGULATORY PROTEIN"/>
    <property type="match status" value="1"/>
</dbReference>